<feature type="compositionally biased region" description="Basic and acidic residues" evidence="1">
    <location>
        <begin position="510"/>
        <end position="523"/>
    </location>
</feature>
<feature type="region of interest" description="Disordered" evidence="1">
    <location>
        <begin position="355"/>
        <end position="380"/>
    </location>
</feature>
<keyword evidence="3" id="KW-1185">Reference proteome</keyword>
<proteinExistence type="predicted"/>
<dbReference type="RefSeq" id="WP_087112808.1">
    <property type="nucleotide sequence ID" value="NZ_CBCSCN010000005.1"/>
</dbReference>
<dbReference type="EMBL" id="FWPT01000012">
    <property type="protein sequence ID" value="SMA50365.1"/>
    <property type="molecule type" value="Genomic_DNA"/>
</dbReference>
<feature type="compositionally biased region" description="Polar residues" evidence="1">
    <location>
        <begin position="13"/>
        <end position="27"/>
    </location>
</feature>
<organism evidence="2 3">
    <name type="scientific">Parendozoicomonas haliclonae</name>
    <dbReference type="NCBI Taxonomy" id="1960125"/>
    <lineage>
        <taxon>Bacteria</taxon>
        <taxon>Pseudomonadati</taxon>
        <taxon>Pseudomonadota</taxon>
        <taxon>Gammaproteobacteria</taxon>
        <taxon>Oceanospirillales</taxon>
        <taxon>Endozoicomonadaceae</taxon>
        <taxon>Parendozoicomonas</taxon>
    </lineage>
</organism>
<evidence type="ECO:0000313" key="2">
    <source>
        <dbReference type="EMBL" id="SMA50365.1"/>
    </source>
</evidence>
<name>A0A1X7AQ43_9GAMM</name>
<feature type="region of interest" description="Disordered" evidence="1">
    <location>
        <begin position="1"/>
        <end position="57"/>
    </location>
</feature>
<evidence type="ECO:0000313" key="3">
    <source>
        <dbReference type="Proteomes" id="UP000196573"/>
    </source>
</evidence>
<sequence length="1915" mass="217527">MDATDKPIPKTGSLLNPGSGATASSDGVVSKKAKKKKKVKSLSPDKQLPEAKPGAEAVMPPLNKKTLEALKESLGITTIPDFLIPKTSFDELQSLCRDCFQDGSADRLIYGLDTITDHLPNDIPAKACKLLKQAKSQISGIADISDAKDRAELLVKIEQQCLELFHTYKDEKYLTTRQLLLSVVWWCRLLADERSAVEALQMMDDGQLCRLGNTITDHILLHGDSSFIRTRRSLVLRNSAEHGNVTALEELVNRCLFDEQGFESGFSLEEGFRWLKAWRDLIAIGQLSAPEGDGVIARLVREGRNFIASSNVNGSASATSPEHTLIACGLCLDYRFGSPDYERVERLLKPLILEEGEPSRSTEKKKKAGKPEPKKAGPKLSRRLQGIAYLWKGHLARPSPYDPEYLKQEQAAKNYFARSQALGCPDGLIQYGWSLLRETDHKYGNGKEVVQLAAYIRDASPESLPPEVWLLFEPLASDARYTGVSRFDRVPKPTSKHASKSLPKTVKDKRKQDEDSDKQRVEDGVESAMYHAQPDARAYWLNERLCPTYKAFYRRHYNAHSKEDIEEDDKISQYERKNRKERQEAAEQGKPVLKLFRHIAVDPELLVYRSFGQGTPFKITREQDTSKADALLERAKMLDPVRSGLQMMALHLETDAFPHPQQKCQVYDSVGEWSICRLQILLRSSEYQTRFLDASGTESRKVLYQEIEWAIDTYRNSRMKALQEACLKAGEIDKARAIADCYLHREKPRAVLDNEAIDKGRYIYSNTDNELQLDSGGAETPKGVKAVMANAEALLNSLNKPNSTHSPKALMEVILWAKRRLSNDKQLLEPGDIKALVALITQAYQLYPVAAQGVEQQLVKKMNHLVGEVEPVPGLQEALVQMNTLVSSHSAAADTSSGFKADNCLLALENSTLSSKSACLDKMDQYSLDELHDLLIALNNDGEWHSTEHRYLHESELPIVFLHICERLQGRDISYPRKDSLTLLLAELVNHLVTSSRDFYRVRLYNVMWSLQMSCEFHPSCFPLKEKLWSTFRDTLQPQGTPYTHEENISHDRIDDDYEVYHENCVFLEKAHGPTSALFHRGTSQVYPFLWYLSIFYQQHYSDDQLTTMLKDYEHDDGFIYSKEIQQHTSIGHRIWGKCLRQNYDDDLWRMLMTLPVTAKESFYPLALALVATNTAYTEKWSAEQTDELFESVCKSDNADLWYFRYLWQQKQGDVKEGMKCLIKGSMAGSAVCKLEMARGQRLQRKFDTAEGYFKRLDNRHEPVYGDALYERGEMMLERSTDQNPADCKQVYRQWSQACRYHQPMAVLRVFTCLYPEVNALWCDDHEQELKDRCFVRESLERRSLFETPGRKVCQMLLAWQDSGALDRENLTEQVQQLSIAETMILAQLPEDFWPPMDDGEAYRTQLLETIVEYFSALPPNHPRDVVEGVSVRQLSWFTELAPRLQASVEPDATDKEVDDPAVNETGNDVGTEAEIASLDDDGSVESSDSEKLSGADGDEEKPTVESETAWLEQIENPKSAAFQRRVMELFDKHGMSLFKFIRNSRLRRDCLNALFYQRYYTEALALQKSIGKPECRVGHLLVYLCNGGLLNRSTMITTVLTELQGESDWSGLADKANLVRKIIGQIFDGTYQDVDDQLTGWLITQFAIHFPQLLGDELAQKIRAGQPVKYSKKLLDQLCGCENLQPKLKVLLVAATSGPSRVGHSSELEKVGILKCLQDKSLPIEYCLTLAGLLTHQDLQVLETGLIEELLDAGWKDHRAVGKLLQVLMVHDSQKAYRYLVSERPSANISEHTRRHFLAALWKIELPEGTELVEEISQRHYQYEQRCANSDVSVASLKRRIKRQVTNKNLIGLCASKQSLLVLAPNIARLEPDYFEDLESEISGQIKSWSELAKTVDYEQAVQQHFAHAQTSVK</sequence>
<feature type="compositionally biased region" description="Basic residues" evidence="1">
    <location>
        <begin position="31"/>
        <end position="40"/>
    </location>
</feature>
<feature type="region of interest" description="Disordered" evidence="1">
    <location>
        <begin position="1448"/>
        <end position="1509"/>
    </location>
</feature>
<feature type="region of interest" description="Disordered" evidence="1">
    <location>
        <begin position="487"/>
        <end position="526"/>
    </location>
</feature>
<gene>
    <name evidence="2" type="ORF">EHSB41UT_04162</name>
</gene>
<evidence type="ECO:0000256" key="1">
    <source>
        <dbReference type="SAM" id="MobiDB-lite"/>
    </source>
</evidence>
<dbReference type="Proteomes" id="UP000196573">
    <property type="component" value="Unassembled WGS sequence"/>
</dbReference>
<protein>
    <submittedName>
        <fullName evidence="2">Uncharacterized protein</fullName>
    </submittedName>
</protein>
<reference evidence="2 3" key="1">
    <citation type="submission" date="2017-03" db="EMBL/GenBank/DDBJ databases">
        <authorList>
            <person name="Afonso C.L."/>
            <person name="Miller P.J."/>
            <person name="Scott M.A."/>
            <person name="Spackman E."/>
            <person name="Goraichik I."/>
            <person name="Dimitrov K.M."/>
            <person name="Suarez D.L."/>
            <person name="Swayne D.E."/>
        </authorList>
    </citation>
    <scope>NUCLEOTIDE SEQUENCE [LARGE SCALE GENOMIC DNA]</scope>
    <source>
        <strain evidence="2">SB41UT1</strain>
    </source>
</reference>
<accession>A0A1X7AQ43</accession>